<dbReference type="EMBL" id="JBHLZF010000002">
    <property type="protein sequence ID" value="MFB9898486.1"/>
    <property type="molecule type" value="Genomic_DNA"/>
</dbReference>
<keyword evidence="1" id="KW-0812">Transmembrane</keyword>
<dbReference type="Proteomes" id="UP001589688">
    <property type="component" value="Unassembled WGS sequence"/>
</dbReference>
<keyword evidence="1" id="KW-0472">Membrane</keyword>
<keyword evidence="3" id="KW-1185">Reference proteome</keyword>
<sequence length="448" mass="51328">MTHPLHIFKIKREERWLALVALLFFVGLNALLIGSHWEAYTQGAPGGFWSLFTRRFTMSGYDCWSWITVSGLRIHFITIRHPLYLSFLYPMYLLNHWLMTETGVNFAVFMIGAVLVFSAVYTAIFMYRIFRELLSVPRNDALLLTALLFSFGHVMVPAMVPDHFVISLMLLTMTAYIAGKKLMTGRLMLWWQSALLLFFTAGIAASNGVKTLLADLFVNSRRVFRPRFVLLGTVMPLALLLGIQQYQVEAFEVPQAEAIAQMEKKSAKTMDAKQKKEIADHRRWKQTHDMKAAGTGVASLMDFSTPRLPILVEDYFGESILLHRGHALEDVLRTRPSIVRYHSWWCYAVEAFMVALLVGGLWLGRRHRLVQMLFCWFCFDVLLNLVLGFAVNEIYIMASGWLFTLPIAASFVLQRMRGKWHLLAQAVLVFVVALLLGHNLTLIVQHLY</sequence>
<feature type="transmembrane region" description="Helical" evidence="1">
    <location>
        <begin position="189"/>
        <end position="207"/>
    </location>
</feature>
<accession>A0ABV5ZM69</accession>
<dbReference type="Pfam" id="PF19558">
    <property type="entry name" value="DUF6080"/>
    <property type="match status" value="1"/>
</dbReference>
<feature type="transmembrane region" description="Helical" evidence="1">
    <location>
        <begin position="420"/>
        <end position="444"/>
    </location>
</feature>
<gene>
    <name evidence="2" type="ORF">ACFFK8_11955</name>
</gene>
<feature type="transmembrane region" description="Helical" evidence="1">
    <location>
        <begin position="141"/>
        <end position="160"/>
    </location>
</feature>
<proteinExistence type="predicted"/>
<name>A0ABV5ZM69_9BACT</name>
<comment type="caution">
    <text evidence="2">The sequence shown here is derived from an EMBL/GenBank/DDBJ whole genome shotgun (WGS) entry which is preliminary data.</text>
</comment>
<feature type="transmembrane region" description="Helical" evidence="1">
    <location>
        <begin position="16"/>
        <end position="37"/>
    </location>
</feature>
<evidence type="ECO:0000313" key="2">
    <source>
        <dbReference type="EMBL" id="MFB9898486.1"/>
    </source>
</evidence>
<dbReference type="InterPro" id="IPR045726">
    <property type="entry name" value="DUF6080"/>
</dbReference>
<protein>
    <submittedName>
        <fullName evidence="2">DUF6080 domain-containing protein</fullName>
    </submittedName>
</protein>
<reference evidence="2 3" key="1">
    <citation type="submission" date="2024-09" db="EMBL/GenBank/DDBJ databases">
        <authorList>
            <person name="Sun Q."/>
            <person name="Mori K."/>
        </authorList>
    </citation>
    <scope>NUCLEOTIDE SEQUENCE [LARGE SCALE GENOMIC DNA]</scope>
    <source>
        <strain evidence="2 3">ATCC 51272</strain>
    </source>
</reference>
<feature type="transmembrane region" description="Helical" evidence="1">
    <location>
        <begin position="83"/>
        <end position="100"/>
    </location>
</feature>
<evidence type="ECO:0000313" key="3">
    <source>
        <dbReference type="Proteomes" id="UP001589688"/>
    </source>
</evidence>
<evidence type="ECO:0000256" key="1">
    <source>
        <dbReference type="SAM" id="Phobius"/>
    </source>
</evidence>
<feature type="transmembrane region" description="Helical" evidence="1">
    <location>
        <begin position="228"/>
        <end position="246"/>
    </location>
</feature>
<organism evidence="2 3">
    <name type="scientific">Hallella seregens ATCC 51272</name>
    <dbReference type="NCBI Taxonomy" id="1336250"/>
    <lineage>
        <taxon>Bacteria</taxon>
        <taxon>Pseudomonadati</taxon>
        <taxon>Bacteroidota</taxon>
        <taxon>Bacteroidia</taxon>
        <taxon>Bacteroidales</taxon>
        <taxon>Prevotellaceae</taxon>
        <taxon>Hallella</taxon>
    </lineage>
</organism>
<feature type="transmembrane region" description="Helical" evidence="1">
    <location>
        <begin position="342"/>
        <end position="362"/>
    </location>
</feature>
<feature type="transmembrane region" description="Helical" evidence="1">
    <location>
        <begin position="106"/>
        <end position="129"/>
    </location>
</feature>
<keyword evidence="1" id="KW-1133">Transmembrane helix</keyword>
<feature type="transmembrane region" description="Helical" evidence="1">
    <location>
        <begin position="394"/>
        <end position="413"/>
    </location>
</feature>
<dbReference type="RefSeq" id="WP_027951752.1">
    <property type="nucleotide sequence ID" value="NZ_JADU01000007.1"/>
</dbReference>